<feature type="domain" description="Nucleoporin Nup133/Nup155-like C-terminal" evidence="5">
    <location>
        <begin position="658"/>
        <end position="1384"/>
    </location>
</feature>
<dbReference type="PANTHER" id="PTHR10350:SF6">
    <property type="entry name" value="NUCLEAR PORE COMPLEX PROTEIN NUP155"/>
    <property type="match status" value="1"/>
</dbReference>
<comment type="subcellular location">
    <subcellularLocation>
        <location evidence="1">Nucleus</location>
    </subcellularLocation>
</comment>
<dbReference type="GO" id="GO:0006405">
    <property type="term" value="P:RNA export from nucleus"/>
    <property type="evidence" value="ECO:0007669"/>
    <property type="project" value="TreeGrafter"/>
</dbReference>
<gene>
    <name evidence="7" type="ORF">CYFA0S_11e01882g</name>
</gene>
<dbReference type="InterPro" id="IPR007187">
    <property type="entry name" value="Nucleoporin_Nup133/Nup155_C"/>
</dbReference>
<feature type="domain" description="Nucleoporin Nup133/Nup155-like N-terminal" evidence="6">
    <location>
        <begin position="94"/>
        <end position="555"/>
    </location>
</feature>
<protein>
    <submittedName>
        <fullName evidence="7">CYFA0S11e01882g1_1</fullName>
    </submittedName>
</protein>
<evidence type="ECO:0000259" key="6">
    <source>
        <dbReference type="Pfam" id="PF08801"/>
    </source>
</evidence>
<dbReference type="GO" id="GO:0000972">
    <property type="term" value="P:transcription-dependent tethering of RNA polymerase II gene DNA at nuclear periphery"/>
    <property type="evidence" value="ECO:0007669"/>
    <property type="project" value="TreeGrafter"/>
</dbReference>
<dbReference type="FunFam" id="1.25.40.440:FF:000001">
    <property type="entry name" value="Nuclear pore complex subunit"/>
    <property type="match status" value="1"/>
</dbReference>
<evidence type="ECO:0000256" key="1">
    <source>
        <dbReference type="ARBA" id="ARBA00004123"/>
    </source>
</evidence>
<dbReference type="Pfam" id="PF08801">
    <property type="entry name" value="Nucleoporin_N"/>
    <property type="match status" value="1"/>
</dbReference>
<dbReference type="Gene3D" id="1.25.40.450">
    <property type="entry name" value="Nucleoporin, helical domain, N-terminal subdomain"/>
    <property type="match status" value="1"/>
</dbReference>
<dbReference type="PhylomeDB" id="A0A061B084"/>
<evidence type="ECO:0000313" key="7">
    <source>
        <dbReference type="EMBL" id="CDR43225.1"/>
    </source>
</evidence>
<dbReference type="Gene3D" id="1.25.40.440">
    <property type="entry name" value="Nucleoporin, helical domain, central subdomain"/>
    <property type="match status" value="1"/>
</dbReference>
<evidence type="ECO:0000256" key="3">
    <source>
        <dbReference type="ARBA" id="ARBA00022448"/>
    </source>
</evidence>
<evidence type="ECO:0000256" key="4">
    <source>
        <dbReference type="ARBA" id="ARBA00023242"/>
    </source>
</evidence>
<dbReference type="OrthoDB" id="338970at2759"/>
<dbReference type="InterPro" id="IPR004870">
    <property type="entry name" value="Nucleoporin_Nup155"/>
</dbReference>
<dbReference type="InterPro" id="IPR042533">
    <property type="entry name" value="Nucleoporin_Nup155_C_1"/>
</dbReference>
<sequence length="1391" mass="156632">MSKFSTPFKANGFDPVVNQSLVPAASKVTPLTPNRNDVLTVTNVDTNQPLELASKFVDASLLRDKITPVLEDSIFHGKAVDYNFSNDVDGLGALTPFVKQELINIPDEILSQYNKVQTVGSMGIFPEINRAWVVIDNKLILWNLTRTSEFQSFEDIPHTILKVELVKPKPNTFTEAINYLLLISTPSDIHILALSFANNSLDLYNTHMSVPAQGLSADHFVVYEKTGQVFFTGASDGLNIWELQYSNSADWFNKKCNKRCLTRSTVSSLIPGSSLINSFLGNEQHNEVVTQVKIDNSRGIIYTLTNKSYIRAYKITAKGSIDSSPALLQPYHISSFARTSSAKSSPLLHGKYLQIVSISVVTALESNDLYLVAVTVGGCRLYLNGSCNASTVSELRLESVKFPPTKVTEEEIAIERTKYNEQEATRSSTLYGGLAKDHKELPTKLSYQKKSGVLHKSLSASTMISPGIFFDVVEKEGQSDNKLFVSVPDYGVLKYHERSTENATFLEVQGKIHQIVPLSPPFNATDRPRGYANEFATQYTKGSFEVAVLTNSSLVVYSYRTPDQVFESMTDDLTPFVTRYGFLEAASTALYVTCKFSLPKTIRANAFNFFTVGIPNVVDFKPSYKKIASTGSMVTSVLTIANNSKSDETFSFQNVTLSPRFYGIVTLLGRLFRDVWEKNVFQISKDIKYNKDNTIVKTSIFENEFLASVNITQSELEFFLSSISVLNEFFQTYGNTIACFVPPSFNNRNFDKSEEFCNQAENIAINSVIRLVISMKEALSFLVVLIKEDTDDTDAAGDRLRGVFKYLSLDVQQSLSKLTFKDIFAPNDNTKNLIKEILSSIINRSMSRGESIEYIAKGLQERCGTFCSANDVVGFRAIEHLRKAKEIGFKDYDGLNYHLSRAIELFEAINNEISLEKLKESIDIMVGLNDFPRAIKFALNISASIDQGNLAAQYSADGKLANDERKKYYEKRRDIFEIVFQLLVQVDKLALESSVNQEQEQDATRLFDSSLSPVTDFAQLRNLSYDTAFKFEDKLFHYELYDWFISQEVSERLLEIDTPYVLGYLEEKAAGSLEISDMLWIYQSKKENHYQAALISYNLALSDFAITLSQRNEYLSRAIGFCNCTRYPTERQQVIQLSTMIEEVFEASNIQYDLLIAISNDKVLSDEQKIELIDQLDGKILTVSELFNDFANVLSYHEICLHIFKASDFRNSEEILSRWDQLFENVKQTIYTDSGLQLTNSEDDVILNGTTAEKYVSLLSATIIKIGKKLSSSEFVFPVSDLLPIVTGLIYDLDDADSFVSKGAIASIFLECGITFDKLYYLLKGIVDTNGNDANVQHYKDELVFVIKKWYDEDRRLREIIDNNDAVRNLTVYTSQGDPIANYMSRTGNSV</sequence>
<dbReference type="GO" id="GO:0017056">
    <property type="term" value="F:structural constituent of nuclear pore"/>
    <property type="evidence" value="ECO:0007669"/>
    <property type="project" value="InterPro"/>
</dbReference>
<dbReference type="Gene3D" id="1.20.120.1050">
    <property type="match status" value="1"/>
</dbReference>
<dbReference type="GO" id="GO:0044611">
    <property type="term" value="C:nuclear pore inner ring"/>
    <property type="evidence" value="ECO:0007669"/>
    <property type="project" value="TreeGrafter"/>
</dbReference>
<dbReference type="Pfam" id="PF03177">
    <property type="entry name" value="Nucleoporin_C"/>
    <property type="match status" value="1"/>
</dbReference>
<dbReference type="GO" id="GO:0006606">
    <property type="term" value="P:protein import into nucleus"/>
    <property type="evidence" value="ECO:0007669"/>
    <property type="project" value="TreeGrafter"/>
</dbReference>
<keyword evidence="3" id="KW-0813">Transport</keyword>
<dbReference type="PANTHER" id="PTHR10350">
    <property type="entry name" value="NUCLEAR PORE COMPLEX PROTEIN NUP155"/>
    <property type="match status" value="1"/>
</dbReference>
<organism evidence="7">
    <name type="scientific">Cyberlindnera fabianii</name>
    <name type="common">Yeast</name>
    <name type="synonym">Hansenula fabianii</name>
    <dbReference type="NCBI Taxonomy" id="36022"/>
    <lineage>
        <taxon>Eukaryota</taxon>
        <taxon>Fungi</taxon>
        <taxon>Dikarya</taxon>
        <taxon>Ascomycota</taxon>
        <taxon>Saccharomycotina</taxon>
        <taxon>Saccharomycetes</taxon>
        <taxon>Phaffomycetales</taxon>
        <taxon>Phaffomycetaceae</taxon>
        <taxon>Cyberlindnera</taxon>
    </lineage>
</organism>
<dbReference type="EMBL" id="LK052896">
    <property type="protein sequence ID" value="CDR43225.1"/>
    <property type="molecule type" value="Genomic_DNA"/>
</dbReference>
<proteinExistence type="inferred from homology"/>
<keyword evidence="4" id="KW-0539">Nucleus</keyword>
<reference evidence="7" key="1">
    <citation type="journal article" date="2014" name="Genome Announc.">
        <title>Genome sequence of the yeast Cyberlindnera fabianii (Hansenula fabianii).</title>
        <authorList>
            <person name="Freel K.C."/>
            <person name="Sarilar V."/>
            <person name="Neuveglise C."/>
            <person name="Devillers H."/>
            <person name="Friedrich A."/>
            <person name="Schacherer J."/>
        </authorList>
    </citation>
    <scope>NUCLEOTIDE SEQUENCE</scope>
    <source>
        <strain evidence="7">YJS4271</strain>
    </source>
</reference>
<dbReference type="InterPro" id="IPR042537">
    <property type="entry name" value="Nucleoporin_Nup155_C_2"/>
</dbReference>
<evidence type="ECO:0000259" key="5">
    <source>
        <dbReference type="Pfam" id="PF03177"/>
    </source>
</evidence>
<evidence type="ECO:0000256" key="2">
    <source>
        <dbReference type="ARBA" id="ARBA00007373"/>
    </source>
</evidence>
<accession>A0A061B084</accession>
<dbReference type="Gene3D" id="1.20.58.1780">
    <property type="match status" value="1"/>
</dbReference>
<dbReference type="VEuPathDB" id="FungiDB:BON22_2892"/>
<name>A0A061B084_CYBFA</name>
<comment type="similarity">
    <text evidence="2">Belongs to the non-repetitive/WGA-negative nucleoporin family.</text>
</comment>
<dbReference type="InterPro" id="IPR014908">
    <property type="entry name" value="Nucleoporin_Nup133/Nup155_N"/>
</dbReference>
<dbReference type="GO" id="GO:0036228">
    <property type="term" value="P:protein localization to nuclear inner membrane"/>
    <property type="evidence" value="ECO:0007669"/>
    <property type="project" value="TreeGrafter"/>
</dbReference>
<dbReference type="Gene3D" id="1.10.167.20">
    <property type="match status" value="1"/>
</dbReference>